<feature type="compositionally biased region" description="Low complexity" evidence="2">
    <location>
        <begin position="53"/>
        <end position="63"/>
    </location>
</feature>
<accession>A0AAD5SR44</accession>
<organism evidence="4 5">
    <name type="scientific">Physocladia obscura</name>
    <dbReference type="NCBI Taxonomy" id="109957"/>
    <lineage>
        <taxon>Eukaryota</taxon>
        <taxon>Fungi</taxon>
        <taxon>Fungi incertae sedis</taxon>
        <taxon>Chytridiomycota</taxon>
        <taxon>Chytridiomycota incertae sedis</taxon>
        <taxon>Chytridiomycetes</taxon>
        <taxon>Chytridiales</taxon>
        <taxon>Chytriomycetaceae</taxon>
        <taxon>Physocladia</taxon>
    </lineage>
</organism>
<dbReference type="Pfam" id="PF02861">
    <property type="entry name" value="Clp_N"/>
    <property type="match status" value="1"/>
</dbReference>
<proteinExistence type="predicted"/>
<evidence type="ECO:0000256" key="1">
    <source>
        <dbReference type="PROSITE-ProRule" id="PRU01251"/>
    </source>
</evidence>
<reference evidence="4" key="1">
    <citation type="submission" date="2020-05" db="EMBL/GenBank/DDBJ databases">
        <title>Phylogenomic resolution of chytrid fungi.</title>
        <authorList>
            <person name="Stajich J.E."/>
            <person name="Amses K."/>
            <person name="Simmons R."/>
            <person name="Seto K."/>
            <person name="Myers J."/>
            <person name="Bonds A."/>
            <person name="Quandt C.A."/>
            <person name="Barry K."/>
            <person name="Liu P."/>
            <person name="Grigoriev I."/>
            <person name="Longcore J.E."/>
            <person name="James T.Y."/>
        </authorList>
    </citation>
    <scope>NUCLEOTIDE SEQUENCE</scope>
    <source>
        <strain evidence="4">JEL0513</strain>
    </source>
</reference>
<evidence type="ECO:0000313" key="5">
    <source>
        <dbReference type="Proteomes" id="UP001211907"/>
    </source>
</evidence>
<feature type="compositionally biased region" description="Low complexity" evidence="2">
    <location>
        <begin position="1"/>
        <end position="20"/>
    </location>
</feature>
<dbReference type="SUPFAM" id="SSF81923">
    <property type="entry name" value="Double Clp-N motif"/>
    <property type="match status" value="1"/>
</dbReference>
<dbReference type="InterPro" id="IPR004176">
    <property type="entry name" value="Clp_R_N"/>
</dbReference>
<feature type="domain" description="Clp R" evidence="3">
    <location>
        <begin position="448"/>
        <end position="590"/>
    </location>
</feature>
<protein>
    <recommendedName>
        <fullName evidence="3">Clp R domain-containing protein</fullName>
    </recommendedName>
</protein>
<dbReference type="Proteomes" id="UP001211907">
    <property type="component" value="Unassembled WGS sequence"/>
</dbReference>
<feature type="region of interest" description="Disordered" evidence="2">
    <location>
        <begin position="1"/>
        <end position="64"/>
    </location>
</feature>
<dbReference type="AlphaFoldDB" id="A0AAD5SR44"/>
<dbReference type="Gene3D" id="1.10.1780.10">
    <property type="entry name" value="Clp, N-terminal domain"/>
    <property type="match status" value="1"/>
</dbReference>
<keyword evidence="5" id="KW-1185">Reference proteome</keyword>
<dbReference type="PROSITE" id="PS51903">
    <property type="entry name" value="CLP_R"/>
    <property type="match status" value="1"/>
</dbReference>
<evidence type="ECO:0000256" key="2">
    <source>
        <dbReference type="SAM" id="MobiDB-lite"/>
    </source>
</evidence>
<dbReference type="EMBL" id="JADGJH010003812">
    <property type="protein sequence ID" value="KAJ3088664.1"/>
    <property type="molecule type" value="Genomic_DNA"/>
</dbReference>
<feature type="compositionally biased region" description="Polar residues" evidence="2">
    <location>
        <begin position="115"/>
        <end position="130"/>
    </location>
</feature>
<gene>
    <name evidence="4" type="ORF">HK100_007979</name>
</gene>
<name>A0AAD5SR44_9FUNG</name>
<evidence type="ECO:0000313" key="4">
    <source>
        <dbReference type="EMBL" id="KAJ3088664.1"/>
    </source>
</evidence>
<dbReference type="InterPro" id="IPR036628">
    <property type="entry name" value="Clp_N_dom_sf"/>
</dbReference>
<evidence type="ECO:0000259" key="3">
    <source>
        <dbReference type="PROSITE" id="PS51903"/>
    </source>
</evidence>
<keyword evidence="1" id="KW-0677">Repeat</keyword>
<sequence>METENEVWNNETESGNSNNSYKKLSGCNTTIKTYEPHTKRGRRKTDAAPASNRQAYMRQQQRSYRQRKQNYIDDLELRCRTQAIEINSLRAKIDGVFCTNNTNDKAAPADPDLGSSRTYSESLCSFESDSPTPPQLPPASNSKTLANCQAAEIPMALNPSCTNPNCAAIVLFLQLEVAQLRIQLSAASAASASAVISGSQQQQYSVMPMLSMVSSVGNIMPSVDSLGSGSLSSMVFPEHNFTTDFDWNTELEQLEQCQQQSTENCLQQTSMLLLTAEEMYGPVDIEDFRTRLKNIPSICQFSSAVDQICFFFVEMTRTTDSKKIRTLLLKLIRISYSLMDLCSICDRIEAIRIITDSPYVTHSLHIHNMCNIPENTMYSTDAVVEAEWPWQVKNLKSALKIVVSSETKNSPITNRISEPVIDSMCQFFAHLEQQKAKPDLFFIYKNILHILFVGAANKDYRAQTEAREFGHSLITPIHILNACMEDSDGFLHSVVTKAGADPDLVSRKLKSAMLKFPSQSPASKTIIFSSKALKVLCGADHLRKTQHDSHVVVDHLLLALLNDHDAMHALNDSGVNKTALKQSVHSVRRQRHVDSKSADVTYDALSKYAIDLVALAQEGRSCDWT</sequence>
<dbReference type="Gene3D" id="1.20.5.170">
    <property type="match status" value="1"/>
</dbReference>
<comment type="caution">
    <text evidence="4">The sequence shown here is derived from an EMBL/GenBank/DDBJ whole genome shotgun (WGS) entry which is preliminary data.</text>
</comment>
<feature type="region of interest" description="Disordered" evidence="2">
    <location>
        <begin position="102"/>
        <end position="141"/>
    </location>
</feature>